<gene>
    <name evidence="3" type="ORF">BTR14_16600</name>
</gene>
<feature type="domain" description="UPF0033" evidence="2">
    <location>
        <begin position="12"/>
        <end position="81"/>
    </location>
</feature>
<dbReference type="Pfam" id="PF01206">
    <property type="entry name" value="TusA"/>
    <property type="match status" value="1"/>
</dbReference>
<organism evidence="3 4">
    <name type="scientific">Xaviernesmea rhizosphaerae</name>
    <dbReference type="NCBI Taxonomy" id="1672749"/>
    <lineage>
        <taxon>Bacteria</taxon>
        <taxon>Pseudomonadati</taxon>
        <taxon>Pseudomonadota</taxon>
        <taxon>Alphaproteobacteria</taxon>
        <taxon>Hyphomicrobiales</taxon>
        <taxon>Rhizobiaceae</taxon>
        <taxon>Rhizobium/Agrobacterium group</taxon>
        <taxon>Xaviernesmea</taxon>
    </lineage>
</organism>
<comment type="similarity">
    <text evidence="1">Belongs to the sulfur carrier protein TusA family.</text>
</comment>
<evidence type="ECO:0000313" key="4">
    <source>
        <dbReference type="Proteomes" id="UP000192652"/>
    </source>
</evidence>
<name>A0ABX3PBF2_9HYPH</name>
<reference evidence="3 4" key="1">
    <citation type="journal article" date="2017" name="Antonie Van Leeuwenhoek">
        <title>Rhizobium rhizosphaerae sp. nov., a novel species isolated from rice rhizosphere.</title>
        <authorList>
            <person name="Zhao J.J."/>
            <person name="Zhang J."/>
            <person name="Zhang R.J."/>
            <person name="Zhang C.W."/>
            <person name="Yin H.Q."/>
            <person name="Zhang X.X."/>
        </authorList>
    </citation>
    <scope>NUCLEOTIDE SEQUENCE [LARGE SCALE GENOMIC DNA]</scope>
    <source>
        <strain evidence="3 4">RD15</strain>
    </source>
</reference>
<proteinExistence type="inferred from homology"/>
<dbReference type="RefSeq" id="WP_081176984.1">
    <property type="nucleotide sequence ID" value="NZ_MSPX01000015.1"/>
</dbReference>
<comment type="caution">
    <text evidence="3">The sequence shown here is derived from an EMBL/GenBank/DDBJ whole genome shotgun (WGS) entry which is preliminary data.</text>
</comment>
<dbReference type="Gene3D" id="3.30.110.40">
    <property type="entry name" value="TusA-like domain"/>
    <property type="match status" value="1"/>
</dbReference>
<evidence type="ECO:0000313" key="3">
    <source>
        <dbReference type="EMBL" id="OQP85306.1"/>
    </source>
</evidence>
<dbReference type="Proteomes" id="UP000192652">
    <property type="component" value="Unassembled WGS sequence"/>
</dbReference>
<dbReference type="InterPro" id="IPR001455">
    <property type="entry name" value="TusA-like"/>
</dbReference>
<keyword evidence="4" id="KW-1185">Reference proteome</keyword>
<evidence type="ECO:0000256" key="1">
    <source>
        <dbReference type="ARBA" id="ARBA00008984"/>
    </source>
</evidence>
<dbReference type="PANTHER" id="PTHR33279">
    <property type="entry name" value="SULFUR CARRIER PROTEIN YEDF-RELATED"/>
    <property type="match status" value="1"/>
</dbReference>
<accession>A0ABX3PBF2</accession>
<sequence>MASFEADGDATTYDLRGLKCPLPVLKTRRRLRDLPAGARLMVLTSDPLAVIDIPHLCREDGHALFGSAALPDAAGHRFLIAKATDAREADGTD</sequence>
<protein>
    <submittedName>
        <fullName evidence="3">Response regulator SirA</fullName>
    </submittedName>
</protein>
<dbReference type="EMBL" id="MSPX01000015">
    <property type="protein sequence ID" value="OQP85306.1"/>
    <property type="molecule type" value="Genomic_DNA"/>
</dbReference>
<evidence type="ECO:0000259" key="2">
    <source>
        <dbReference type="Pfam" id="PF01206"/>
    </source>
</evidence>
<dbReference type="SUPFAM" id="SSF64307">
    <property type="entry name" value="SirA-like"/>
    <property type="match status" value="1"/>
</dbReference>
<dbReference type="InterPro" id="IPR036868">
    <property type="entry name" value="TusA-like_sf"/>
</dbReference>
<dbReference type="PANTHER" id="PTHR33279:SF6">
    <property type="entry name" value="SULFUR CARRIER PROTEIN YEDF-RELATED"/>
    <property type="match status" value="1"/>
</dbReference>
<dbReference type="CDD" id="cd00291">
    <property type="entry name" value="SirA_YedF_YeeD"/>
    <property type="match status" value="1"/>
</dbReference>